<gene>
    <name evidence="5" type="primary">argD</name>
    <name evidence="6" type="ORF">SAMN03097708_01387</name>
</gene>
<evidence type="ECO:0000256" key="2">
    <source>
        <dbReference type="ARBA" id="ARBA00022605"/>
    </source>
</evidence>
<dbReference type="InterPro" id="IPR015424">
    <property type="entry name" value="PyrdxlP-dep_Trfase"/>
</dbReference>
<dbReference type="CDD" id="cd00610">
    <property type="entry name" value="OAT_like"/>
    <property type="match status" value="1"/>
</dbReference>
<keyword evidence="3 5" id="KW-0808">Transferase</keyword>
<comment type="cofactor">
    <cofactor evidence="5">
        <name>pyridoxal 5'-phosphate</name>
        <dbReference type="ChEBI" id="CHEBI:597326"/>
    </cofactor>
    <text evidence="5">Binds 1 pyridoxal phosphate per subunit.</text>
</comment>
<dbReference type="InterPro" id="IPR004636">
    <property type="entry name" value="AcOrn/SuccOrn_fam"/>
</dbReference>
<dbReference type="NCBIfam" id="NF002325">
    <property type="entry name" value="PRK01278.1"/>
    <property type="match status" value="1"/>
</dbReference>
<dbReference type="STRING" id="415747.SAMN03097708_01387"/>
<organism evidence="6 7">
    <name type="scientific">Thiohalomonas denitrificans</name>
    <dbReference type="NCBI Taxonomy" id="415747"/>
    <lineage>
        <taxon>Bacteria</taxon>
        <taxon>Pseudomonadati</taxon>
        <taxon>Pseudomonadota</taxon>
        <taxon>Gammaproteobacteria</taxon>
        <taxon>Thiohalomonadales</taxon>
        <taxon>Thiohalomonadaceae</taxon>
        <taxon>Thiohalomonas</taxon>
    </lineage>
</organism>
<comment type="subunit">
    <text evidence="5">Homodimer.</text>
</comment>
<dbReference type="UniPathway" id="UPA00068">
    <property type="reaction ID" value="UER00109"/>
</dbReference>
<dbReference type="InterPro" id="IPR015421">
    <property type="entry name" value="PyrdxlP-dep_Trfase_major"/>
</dbReference>
<dbReference type="PANTHER" id="PTHR11986">
    <property type="entry name" value="AMINOTRANSFERASE CLASS III"/>
    <property type="match status" value="1"/>
</dbReference>
<keyword evidence="2 5" id="KW-0028">Amino-acid biosynthesis</keyword>
<evidence type="ECO:0000256" key="5">
    <source>
        <dbReference type="HAMAP-Rule" id="MF_01107"/>
    </source>
</evidence>
<dbReference type="GO" id="GO:0003992">
    <property type="term" value="F:N2-acetyl-L-ornithine:2-oxoglutarate 5-aminotransferase activity"/>
    <property type="evidence" value="ECO:0007669"/>
    <property type="project" value="UniProtKB-UniRule"/>
</dbReference>
<comment type="subcellular location">
    <subcellularLocation>
        <location evidence="5">Cytoplasm</location>
    </subcellularLocation>
</comment>
<keyword evidence="7" id="KW-1185">Reference proteome</keyword>
<dbReference type="InterPro" id="IPR005814">
    <property type="entry name" value="Aminotrans_3"/>
</dbReference>
<dbReference type="PROSITE" id="PS00600">
    <property type="entry name" value="AA_TRANSFER_CLASS_3"/>
    <property type="match status" value="1"/>
</dbReference>
<keyword evidence="1 5" id="KW-0032">Aminotransferase</keyword>
<dbReference type="Proteomes" id="UP000199648">
    <property type="component" value="Unassembled WGS sequence"/>
</dbReference>
<dbReference type="Pfam" id="PF00202">
    <property type="entry name" value="Aminotran_3"/>
    <property type="match status" value="1"/>
</dbReference>
<keyword evidence="5" id="KW-0055">Arginine biosynthesis</keyword>
<dbReference type="InterPro" id="IPR049704">
    <property type="entry name" value="Aminotrans_3_PPA_site"/>
</dbReference>
<feature type="modified residue" description="N6-(pyridoxal phosphate)lysine" evidence="5">
    <location>
        <position position="267"/>
    </location>
</feature>
<dbReference type="PIRSF" id="PIRSF000521">
    <property type="entry name" value="Transaminase_4ab_Lys_Orn"/>
    <property type="match status" value="1"/>
</dbReference>
<keyword evidence="5" id="KW-0963">Cytoplasm</keyword>
<sequence length="421" mass="45049">MITGSVERQSHPETAFCVLGNVEMADVTMSTYARLPVAFERGEGPYLWDGEGNQYLDAVSGIAVCGLGHAHPAVTRAICEQAGRLVHTSNLYRIEKQEQLAQRLCAYASMDRVFFANSGAEANEAAIKLARLYGHKRGIDSPTVIVAEGSFHGRTLATLSATGNRKVQAGFEPLVKGFARVPYNDVEAVRHAAKLNPEVVAVLVEPIQGESGINQPDPEYLAQLRTVCDENGWLLMLDEIQTGMGRTGKPFAWQHGNAAPDVVTVAKALGNGVPIGACMARGHAADLFQPGNHGSTFGGNPLACAAALAVVEILEFEGLAERAGKLGQRMRKGFEARLGILDPVTEIRGQGLMIGIELDRPCGELVKQALAKGLLINVAAEKVVRLLPPLIINESQADRIVEEVSGLIEAFVSEPKATETK</sequence>
<reference evidence="6 7" key="1">
    <citation type="submission" date="2016-10" db="EMBL/GenBank/DDBJ databases">
        <authorList>
            <person name="de Groot N.N."/>
        </authorList>
    </citation>
    <scope>NUCLEOTIDE SEQUENCE [LARGE SCALE GENOMIC DNA]</scope>
    <source>
        <strain evidence="6 7">HLD2</strain>
    </source>
</reference>
<comment type="similarity">
    <text evidence="5">Belongs to the class-III pyridoxal-phosphate-dependent aminotransferase family. ArgD subfamily.</text>
</comment>
<dbReference type="NCBIfam" id="TIGR00707">
    <property type="entry name" value="argD"/>
    <property type="match status" value="1"/>
</dbReference>
<evidence type="ECO:0000256" key="4">
    <source>
        <dbReference type="ARBA" id="ARBA00022898"/>
    </source>
</evidence>
<dbReference type="GO" id="GO:0006526">
    <property type="term" value="P:L-arginine biosynthetic process"/>
    <property type="evidence" value="ECO:0007669"/>
    <property type="project" value="UniProtKB-UniRule"/>
</dbReference>
<feature type="binding site" evidence="5">
    <location>
        <position position="295"/>
    </location>
    <ligand>
        <name>N(2)-acetyl-L-ornithine</name>
        <dbReference type="ChEBI" id="CHEBI:57805"/>
    </ligand>
</feature>
<feature type="binding site" evidence="5">
    <location>
        <position position="154"/>
    </location>
    <ligand>
        <name>N(2)-acetyl-L-ornithine</name>
        <dbReference type="ChEBI" id="CHEBI:57805"/>
    </ligand>
</feature>
<dbReference type="GO" id="GO:0030170">
    <property type="term" value="F:pyridoxal phosphate binding"/>
    <property type="evidence" value="ECO:0007669"/>
    <property type="project" value="InterPro"/>
</dbReference>
<comment type="pathway">
    <text evidence="5">Amino-acid biosynthesis; L-arginine biosynthesis; N(2)-acetyl-L-ornithine from L-glutamate: step 4/4.</text>
</comment>
<dbReference type="InterPro" id="IPR050103">
    <property type="entry name" value="Class-III_PLP-dep_AT"/>
</dbReference>
<evidence type="ECO:0000313" key="7">
    <source>
        <dbReference type="Proteomes" id="UP000199648"/>
    </source>
</evidence>
<dbReference type="Gene3D" id="3.90.1150.10">
    <property type="entry name" value="Aspartate Aminotransferase, domain 1"/>
    <property type="match status" value="1"/>
</dbReference>
<protein>
    <recommendedName>
        <fullName evidence="5">Acetylornithine aminotransferase</fullName>
        <shortName evidence="5">ACOAT</shortName>
        <ecNumber evidence="5">2.6.1.11</ecNumber>
    </recommendedName>
</protein>
<dbReference type="SUPFAM" id="SSF53383">
    <property type="entry name" value="PLP-dependent transferases"/>
    <property type="match status" value="1"/>
</dbReference>
<dbReference type="AlphaFoldDB" id="A0A1G5Q7G3"/>
<feature type="binding site" evidence="5">
    <location>
        <begin position="119"/>
        <end position="120"/>
    </location>
    <ligand>
        <name>pyridoxal 5'-phosphate</name>
        <dbReference type="ChEBI" id="CHEBI:597326"/>
    </ligand>
</feature>
<dbReference type="EMBL" id="FMWD01000004">
    <property type="protein sequence ID" value="SCZ57219.1"/>
    <property type="molecule type" value="Genomic_DNA"/>
</dbReference>
<name>A0A1G5Q7G3_9GAMM</name>
<comment type="miscellaneous">
    <text evidence="5">May also have succinyldiaminopimelate aminotransferase activity, thus carrying out the corresponding step in lysine biosynthesis.</text>
</comment>
<feature type="binding site" evidence="5">
    <location>
        <position position="151"/>
    </location>
    <ligand>
        <name>pyridoxal 5'-phosphate</name>
        <dbReference type="ChEBI" id="CHEBI:597326"/>
    </ligand>
</feature>
<evidence type="ECO:0000256" key="1">
    <source>
        <dbReference type="ARBA" id="ARBA00022576"/>
    </source>
</evidence>
<dbReference type="PANTHER" id="PTHR11986:SF79">
    <property type="entry name" value="ACETYLORNITHINE AMINOTRANSFERASE, MITOCHONDRIAL"/>
    <property type="match status" value="1"/>
</dbReference>
<accession>A0A1G5Q7G3</accession>
<feature type="binding site" evidence="5">
    <location>
        <begin position="238"/>
        <end position="241"/>
    </location>
    <ligand>
        <name>pyridoxal 5'-phosphate</name>
        <dbReference type="ChEBI" id="CHEBI:597326"/>
    </ligand>
</feature>
<dbReference type="EC" id="2.6.1.11" evidence="5"/>
<dbReference type="HAMAP" id="MF_01107">
    <property type="entry name" value="ArgD_aminotrans_3"/>
    <property type="match status" value="1"/>
</dbReference>
<dbReference type="InterPro" id="IPR015422">
    <property type="entry name" value="PyrdxlP-dep_Trfase_small"/>
</dbReference>
<keyword evidence="4 5" id="KW-0663">Pyridoxal phosphate</keyword>
<proteinExistence type="inferred from homology"/>
<feature type="binding site" evidence="5">
    <location>
        <position position="296"/>
    </location>
    <ligand>
        <name>pyridoxal 5'-phosphate</name>
        <dbReference type="ChEBI" id="CHEBI:597326"/>
    </ligand>
</feature>
<comment type="catalytic activity">
    <reaction evidence="5">
        <text>N(2)-acetyl-L-ornithine + 2-oxoglutarate = N-acetyl-L-glutamate 5-semialdehyde + L-glutamate</text>
        <dbReference type="Rhea" id="RHEA:18049"/>
        <dbReference type="ChEBI" id="CHEBI:16810"/>
        <dbReference type="ChEBI" id="CHEBI:29123"/>
        <dbReference type="ChEBI" id="CHEBI:29985"/>
        <dbReference type="ChEBI" id="CHEBI:57805"/>
        <dbReference type="EC" id="2.6.1.11"/>
    </reaction>
</comment>
<dbReference type="FunFam" id="3.40.640.10:FF:000004">
    <property type="entry name" value="Acetylornithine aminotransferase"/>
    <property type="match status" value="1"/>
</dbReference>
<evidence type="ECO:0000256" key="3">
    <source>
        <dbReference type="ARBA" id="ARBA00022679"/>
    </source>
</evidence>
<dbReference type="GO" id="GO:0042802">
    <property type="term" value="F:identical protein binding"/>
    <property type="evidence" value="ECO:0007669"/>
    <property type="project" value="TreeGrafter"/>
</dbReference>
<dbReference type="Gene3D" id="3.40.640.10">
    <property type="entry name" value="Type I PLP-dependent aspartate aminotransferase-like (Major domain)"/>
    <property type="match status" value="1"/>
</dbReference>
<evidence type="ECO:0000313" key="6">
    <source>
        <dbReference type="EMBL" id="SCZ57219.1"/>
    </source>
</evidence>
<dbReference type="GO" id="GO:0005737">
    <property type="term" value="C:cytoplasm"/>
    <property type="evidence" value="ECO:0007669"/>
    <property type="project" value="UniProtKB-SubCell"/>
</dbReference>